<protein>
    <submittedName>
        <fullName evidence="2">Uncharacterized protein</fullName>
    </submittedName>
</protein>
<proteinExistence type="predicted"/>
<name>A0A9Q3PC39_9BASI</name>
<gene>
    <name evidence="2" type="ORF">O181_096353</name>
</gene>
<comment type="caution">
    <text evidence="2">The sequence shown here is derived from an EMBL/GenBank/DDBJ whole genome shotgun (WGS) entry which is preliminary data.</text>
</comment>
<feature type="region of interest" description="Disordered" evidence="1">
    <location>
        <begin position="66"/>
        <end position="161"/>
    </location>
</feature>
<feature type="compositionally biased region" description="Polar residues" evidence="1">
    <location>
        <begin position="152"/>
        <end position="161"/>
    </location>
</feature>
<reference evidence="2" key="1">
    <citation type="submission" date="2021-03" db="EMBL/GenBank/DDBJ databases">
        <title>Draft genome sequence of rust myrtle Austropuccinia psidii MF-1, a brazilian biotype.</title>
        <authorList>
            <person name="Quecine M.C."/>
            <person name="Pachon D.M.R."/>
            <person name="Bonatelli M.L."/>
            <person name="Correr F.H."/>
            <person name="Franceschini L.M."/>
            <person name="Leite T.F."/>
            <person name="Margarido G.R.A."/>
            <person name="Almeida C.A."/>
            <person name="Ferrarezi J.A."/>
            <person name="Labate C.A."/>
        </authorList>
    </citation>
    <scope>NUCLEOTIDE SEQUENCE</scope>
    <source>
        <strain evidence="2">MF-1</strain>
    </source>
</reference>
<keyword evidence="3" id="KW-1185">Reference proteome</keyword>
<dbReference type="Proteomes" id="UP000765509">
    <property type="component" value="Unassembled WGS sequence"/>
</dbReference>
<evidence type="ECO:0000313" key="2">
    <source>
        <dbReference type="EMBL" id="MBW0556638.1"/>
    </source>
</evidence>
<dbReference type="AlphaFoldDB" id="A0A9Q3PC39"/>
<evidence type="ECO:0000313" key="3">
    <source>
        <dbReference type="Proteomes" id="UP000765509"/>
    </source>
</evidence>
<evidence type="ECO:0000256" key="1">
    <source>
        <dbReference type="SAM" id="MobiDB-lite"/>
    </source>
</evidence>
<sequence>MPIQGLVQRSQRGGVGNMLKPLAGRHELLLTNQELSESGEDHRALRRMEPIFLKIQGQKHKGLVVKSKSFIHRPEEGVGNDPSFGERRPVPSTSSKQAPEMSKYKPNRPQKKQKVPKNHQGKNKGKANWHQPYPQGYRIPKLEPSIWPGFSWISQPKQRKG</sequence>
<dbReference type="EMBL" id="AVOT02064172">
    <property type="protein sequence ID" value="MBW0556638.1"/>
    <property type="molecule type" value="Genomic_DNA"/>
</dbReference>
<organism evidence="2 3">
    <name type="scientific">Austropuccinia psidii MF-1</name>
    <dbReference type="NCBI Taxonomy" id="1389203"/>
    <lineage>
        <taxon>Eukaryota</taxon>
        <taxon>Fungi</taxon>
        <taxon>Dikarya</taxon>
        <taxon>Basidiomycota</taxon>
        <taxon>Pucciniomycotina</taxon>
        <taxon>Pucciniomycetes</taxon>
        <taxon>Pucciniales</taxon>
        <taxon>Sphaerophragmiaceae</taxon>
        <taxon>Austropuccinia</taxon>
    </lineage>
</organism>
<feature type="compositionally biased region" description="Basic residues" evidence="1">
    <location>
        <begin position="105"/>
        <end position="127"/>
    </location>
</feature>
<accession>A0A9Q3PC39</accession>